<dbReference type="AlphaFoldDB" id="A0A0H2R877"/>
<feature type="region of interest" description="Disordered" evidence="1">
    <location>
        <begin position="427"/>
        <end position="450"/>
    </location>
</feature>
<organism evidence="2 3">
    <name type="scientific">Schizopora paradoxa</name>
    <dbReference type="NCBI Taxonomy" id="27342"/>
    <lineage>
        <taxon>Eukaryota</taxon>
        <taxon>Fungi</taxon>
        <taxon>Dikarya</taxon>
        <taxon>Basidiomycota</taxon>
        <taxon>Agaricomycotina</taxon>
        <taxon>Agaricomycetes</taxon>
        <taxon>Hymenochaetales</taxon>
        <taxon>Schizoporaceae</taxon>
        <taxon>Schizopora</taxon>
    </lineage>
</organism>
<evidence type="ECO:0000256" key="1">
    <source>
        <dbReference type="SAM" id="MobiDB-lite"/>
    </source>
</evidence>
<feature type="region of interest" description="Disordered" evidence="1">
    <location>
        <begin position="471"/>
        <end position="526"/>
    </location>
</feature>
<dbReference type="Gene3D" id="3.80.10.10">
    <property type="entry name" value="Ribonuclease Inhibitor"/>
    <property type="match status" value="1"/>
</dbReference>
<feature type="compositionally biased region" description="Acidic residues" evidence="1">
    <location>
        <begin position="438"/>
        <end position="450"/>
    </location>
</feature>
<dbReference type="OrthoDB" id="3256525at2759"/>
<dbReference type="EMBL" id="KQ086109">
    <property type="protein sequence ID" value="KLO08035.1"/>
    <property type="molecule type" value="Genomic_DNA"/>
</dbReference>
<name>A0A0H2R877_9AGAM</name>
<accession>A0A0H2R877</accession>
<sequence length="526" mass="58907">MATNAVSRLSSLQEPRSIERLPDEILFSVFALVANHHFDPSRQEPSIVVGDCSTWSKDLRFKKALLRVCKRWRIIATPFLYDRVFVHRIGQLVGLVKVLEGCGYAPLVHHVHGRLVVFPHYEELYYKYIIRMLELCGSTRTFSWVAAWGHPNTEPLSARCLTVNLMLHASPSIHSTLKSLRKLTFSLDQPLQKGQASDSGSDLKLTFENLEELTCEASHFEHIEGLSFVSSAFVISRIKKIAINVPPYSPETLTLRVADRQFIYGLLESHGAKLSSLTLDFTWMWRITPSCVSSILNLTPNLQELQISTFAFVAFDSSNVSAGPFPNLEKIRLAISAASVRNGDLWLGSDDGLQGYFRMVESGNILPSLRTIALLSRYFPCDPMDGRLSPSIHEEAYTCLSTWAEKLHNRGISIVDVDDEILVPTGPERWTGRFLEPPDWESDDEDIYTDPEDLTYLPEDDEAYHADITSDYSSWDSEPEDGVSESESGPGGLVVYHNIGSDDAMEALHNDVDSSEGEAEDEMGAD</sequence>
<reference evidence="2 3" key="1">
    <citation type="submission" date="2015-04" db="EMBL/GenBank/DDBJ databases">
        <title>Complete genome sequence of Schizopora paradoxa KUC8140, a cosmopolitan wood degrader in East Asia.</title>
        <authorList>
            <consortium name="DOE Joint Genome Institute"/>
            <person name="Min B."/>
            <person name="Park H."/>
            <person name="Jang Y."/>
            <person name="Kim J.-J."/>
            <person name="Kim K.H."/>
            <person name="Pangilinan J."/>
            <person name="Lipzen A."/>
            <person name="Riley R."/>
            <person name="Grigoriev I.V."/>
            <person name="Spatafora J.W."/>
            <person name="Choi I.-G."/>
        </authorList>
    </citation>
    <scope>NUCLEOTIDE SEQUENCE [LARGE SCALE GENOMIC DNA]</scope>
    <source>
        <strain evidence="2 3">KUC8140</strain>
    </source>
</reference>
<feature type="compositionally biased region" description="Acidic residues" evidence="1">
    <location>
        <begin position="513"/>
        <end position="526"/>
    </location>
</feature>
<dbReference type="Proteomes" id="UP000053477">
    <property type="component" value="Unassembled WGS sequence"/>
</dbReference>
<evidence type="ECO:0000313" key="3">
    <source>
        <dbReference type="Proteomes" id="UP000053477"/>
    </source>
</evidence>
<dbReference type="InterPro" id="IPR032675">
    <property type="entry name" value="LRR_dom_sf"/>
</dbReference>
<protein>
    <submittedName>
        <fullName evidence="2">Uncharacterized protein</fullName>
    </submittedName>
</protein>
<evidence type="ECO:0000313" key="2">
    <source>
        <dbReference type="EMBL" id="KLO08035.1"/>
    </source>
</evidence>
<dbReference type="InParanoid" id="A0A0H2R877"/>
<keyword evidence="3" id="KW-1185">Reference proteome</keyword>
<proteinExistence type="predicted"/>
<gene>
    <name evidence="2" type="ORF">SCHPADRAFT_624509</name>
</gene>